<protein>
    <submittedName>
        <fullName evidence="1">Uncharacterized protein</fullName>
    </submittedName>
</protein>
<dbReference type="AlphaFoldDB" id="A0A1I1SMB2"/>
<sequence length="174" mass="19798">MTLSIPVKPHIKEFFQSVEIFGPEPIAVRRNSRLGELVAATFSQYPLRSEDLEDLEAVDLLEPTHLNLKLTFELQTRLITDGKLLQFGKVLEIFFELYSIAFVKGRMDVYPTMNGAADRFVKVHQISDEHYSADAIRKMVQRSRSASDPFFTKLSVNEKRNVVQLSAKPVQLAA</sequence>
<reference evidence="1 2" key="1">
    <citation type="submission" date="2016-10" db="EMBL/GenBank/DDBJ databases">
        <authorList>
            <person name="de Groot N.N."/>
        </authorList>
    </citation>
    <scope>NUCLEOTIDE SEQUENCE [LARGE SCALE GENOMIC DNA]</scope>
    <source>
        <strain evidence="1 2">DSM 26130</strain>
    </source>
</reference>
<gene>
    <name evidence="1" type="ORF">SAMN05216167_105155</name>
</gene>
<name>A0A1I1SMB2_9BACT</name>
<evidence type="ECO:0000313" key="1">
    <source>
        <dbReference type="EMBL" id="SFD47452.1"/>
    </source>
</evidence>
<accession>A0A1I1SMB2</accession>
<organism evidence="1 2">
    <name type="scientific">Spirosoma endophyticum</name>
    <dbReference type="NCBI Taxonomy" id="662367"/>
    <lineage>
        <taxon>Bacteria</taxon>
        <taxon>Pseudomonadati</taxon>
        <taxon>Bacteroidota</taxon>
        <taxon>Cytophagia</taxon>
        <taxon>Cytophagales</taxon>
        <taxon>Cytophagaceae</taxon>
        <taxon>Spirosoma</taxon>
    </lineage>
</organism>
<keyword evidence="2" id="KW-1185">Reference proteome</keyword>
<dbReference type="STRING" id="662367.SAMN05216167_105155"/>
<dbReference type="Proteomes" id="UP000198598">
    <property type="component" value="Unassembled WGS sequence"/>
</dbReference>
<dbReference type="RefSeq" id="WP_093827552.1">
    <property type="nucleotide sequence ID" value="NZ_FOLQ01000005.1"/>
</dbReference>
<dbReference type="OrthoDB" id="948735at2"/>
<dbReference type="EMBL" id="FOLQ01000005">
    <property type="protein sequence ID" value="SFD47452.1"/>
    <property type="molecule type" value="Genomic_DNA"/>
</dbReference>
<proteinExistence type="predicted"/>
<evidence type="ECO:0000313" key="2">
    <source>
        <dbReference type="Proteomes" id="UP000198598"/>
    </source>
</evidence>